<dbReference type="OMA" id="YITLDYF"/>
<name>A0A8S1MBC4_PARPR</name>
<keyword evidence="2" id="KW-1185">Reference proteome</keyword>
<protein>
    <submittedName>
        <fullName evidence="1">Uncharacterized protein</fullName>
    </submittedName>
</protein>
<gene>
    <name evidence="1" type="ORF">PPRIM_AZ9-3.1.T0580268</name>
</gene>
<evidence type="ECO:0000313" key="2">
    <source>
        <dbReference type="Proteomes" id="UP000688137"/>
    </source>
</evidence>
<dbReference type="Proteomes" id="UP000688137">
    <property type="component" value="Unassembled WGS sequence"/>
</dbReference>
<evidence type="ECO:0000313" key="1">
    <source>
        <dbReference type="EMBL" id="CAD8077748.1"/>
    </source>
</evidence>
<sequence length="95" mass="11426">MSNNSKQEQATYIQPSIDHKPYSETTQYITDNVKQKYDEFNRKFQEPQVQEKWGLAKSILFERTKEFGYITLDYFVKTFEITKTTFTDLHGLYHK</sequence>
<dbReference type="AlphaFoldDB" id="A0A8S1MBC4"/>
<reference evidence="1" key="1">
    <citation type="submission" date="2021-01" db="EMBL/GenBank/DDBJ databases">
        <authorList>
            <consortium name="Genoscope - CEA"/>
            <person name="William W."/>
        </authorList>
    </citation>
    <scope>NUCLEOTIDE SEQUENCE</scope>
</reference>
<organism evidence="1 2">
    <name type="scientific">Paramecium primaurelia</name>
    <dbReference type="NCBI Taxonomy" id="5886"/>
    <lineage>
        <taxon>Eukaryota</taxon>
        <taxon>Sar</taxon>
        <taxon>Alveolata</taxon>
        <taxon>Ciliophora</taxon>
        <taxon>Intramacronucleata</taxon>
        <taxon>Oligohymenophorea</taxon>
        <taxon>Peniculida</taxon>
        <taxon>Parameciidae</taxon>
        <taxon>Paramecium</taxon>
    </lineage>
</organism>
<comment type="caution">
    <text evidence="1">The sequence shown here is derived from an EMBL/GenBank/DDBJ whole genome shotgun (WGS) entry which is preliminary data.</text>
</comment>
<proteinExistence type="predicted"/>
<dbReference type="EMBL" id="CAJJDM010000059">
    <property type="protein sequence ID" value="CAD8077748.1"/>
    <property type="molecule type" value="Genomic_DNA"/>
</dbReference>
<accession>A0A8S1MBC4</accession>